<dbReference type="EMBL" id="MGEM01000031">
    <property type="protein sequence ID" value="OGL84207.1"/>
    <property type="molecule type" value="Genomic_DNA"/>
</dbReference>
<feature type="domain" description="Nucleotidyl transferase" evidence="6">
    <location>
        <begin position="1"/>
        <end position="260"/>
    </location>
</feature>
<evidence type="ECO:0000256" key="5">
    <source>
        <dbReference type="ARBA" id="ARBA00048128"/>
    </source>
</evidence>
<evidence type="ECO:0000256" key="3">
    <source>
        <dbReference type="ARBA" id="ARBA00022679"/>
    </source>
</evidence>
<dbReference type="PANTHER" id="PTHR43197:SF1">
    <property type="entry name" value="UTP--GLUCOSE-1-PHOSPHATE URIDYLYLTRANSFERASE"/>
    <property type="match status" value="1"/>
</dbReference>
<dbReference type="Proteomes" id="UP000177704">
    <property type="component" value="Unassembled WGS sequence"/>
</dbReference>
<keyword evidence="4 7" id="KW-0548">Nucleotidyltransferase</keyword>
<reference evidence="7 8" key="1">
    <citation type="journal article" date="2016" name="Nat. Commun.">
        <title>Thousands of microbial genomes shed light on interconnected biogeochemical processes in an aquifer system.</title>
        <authorList>
            <person name="Anantharaman K."/>
            <person name="Brown C.T."/>
            <person name="Hug L.A."/>
            <person name="Sharon I."/>
            <person name="Castelle C.J."/>
            <person name="Probst A.J."/>
            <person name="Thomas B.C."/>
            <person name="Singh A."/>
            <person name="Wilkins M.J."/>
            <person name="Karaoz U."/>
            <person name="Brodie E.L."/>
            <person name="Williams K.H."/>
            <person name="Hubbard S.S."/>
            <person name="Banfield J.F."/>
        </authorList>
    </citation>
    <scope>NUCLEOTIDE SEQUENCE [LARGE SCALE GENOMIC DNA]</scope>
</reference>
<evidence type="ECO:0000313" key="8">
    <source>
        <dbReference type="Proteomes" id="UP000177704"/>
    </source>
</evidence>
<dbReference type="Gene3D" id="3.90.550.10">
    <property type="entry name" value="Spore Coat Polysaccharide Biosynthesis Protein SpsA, Chain A"/>
    <property type="match status" value="1"/>
</dbReference>
<dbReference type="GO" id="GO:0006011">
    <property type="term" value="P:UDP-alpha-D-glucose metabolic process"/>
    <property type="evidence" value="ECO:0007669"/>
    <property type="project" value="InterPro"/>
</dbReference>
<dbReference type="EC" id="2.7.7.9" evidence="2"/>
<sequence>AIIPVAGFGTRFLPQTKALPKEMLPIVDKPVLQYVVEEAVASGIEEIIIVTNQNKRPAEDHFDVNAELESWLAHAGKTKELKEVRAISELARFVYIRQKGPYGNGTPVLNAKHLIGDEPFAVLWGDDVFTGTPPHLAQLMRVYERYTDPVLTAFPVDDEGTTRYGMIEGKAVGRGVYEVSAVREKPGPKTKSRLAALGGYILTPDIFPFLEKTKPGKGGELWLVDAILALAQRRPVYACVVKGEYYDVGSKLGWLKANVDFALQRKELQQPFRAWLHQRLKSQRT</sequence>
<dbReference type="InterPro" id="IPR005771">
    <property type="entry name" value="GalU_uridylyltTrfase_bac/arc"/>
</dbReference>
<dbReference type="PANTHER" id="PTHR43197">
    <property type="entry name" value="UTP--GLUCOSE-1-PHOSPHATE URIDYLYLTRANSFERASE"/>
    <property type="match status" value="1"/>
</dbReference>
<evidence type="ECO:0000259" key="6">
    <source>
        <dbReference type="Pfam" id="PF00483"/>
    </source>
</evidence>
<comment type="catalytic activity">
    <reaction evidence="5">
        <text>alpha-D-glucose 1-phosphate + UTP + H(+) = UDP-alpha-D-glucose + diphosphate</text>
        <dbReference type="Rhea" id="RHEA:19889"/>
        <dbReference type="ChEBI" id="CHEBI:15378"/>
        <dbReference type="ChEBI" id="CHEBI:33019"/>
        <dbReference type="ChEBI" id="CHEBI:46398"/>
        <dbReference type="ChEBI" id="CHEBI:58601"/>
        <dbReference type="ChEBI" id="CHEBI:58885"/>
        <dbReference type="EC" id="2.7.7.9"/>
    </reaction>
</comment>
<keyword evidence="3 7" id="KW-0808">Transferase</keyword>
<dbReference type="AlphaFoldDB" id="A0A1F7V2G1"/>
<gene>
    <name evidence="7" type="ORF">A3B36_00265</name>
</gene>
<accession>A0A1F7V2G1</accession>
<feature type="non-terminal residue" evidence="7">
    <location>
        <position position="1"/>
    </location>
</feature>
<dbReference type="InterPro" id="IPR029044">
    <property type="entry name" value="Nucleotide-diphossugar_trans"/>
</dbReference>
<evidence type="ECO:0000313" key="7">
    <source>
        <dbReference type="EMBL" id="OGL84207.1"/>
    </source>
</evidence>
<comment type="caution">
    <text evidence="7">The sequence shown here is derived from an EMBL/GenBank/DDBJ whole genome shotgun (WGS) entry which is preliminary data.</text>
</comment>
<proteinExistence type="inferred from homology"/>
<comment type="similarity">
    <text evidence="1">Belongs to the UDPGP type 2 family.</text>
</comment>
<dbReference type="InterPro" id="IPR005835">
    <property type="entry name" value="NTP_transferase_dom"/>
</dbReference>
<dbReference type="Pfam" id="PF00483">
    <property type="entry name" value="NTP_transferase"/>
    <property type="match status" value="1"/>
</dbReference>
<evidence type="ECO:0000256" key="4">
    <source>
        <dbReference type="ARBA" id="ARBA00022695"/>
    </source>
</evidence>
<dbReference type="SUPFAM" id="SSF53448">
    <property type="entry name" value="Nucleotide-diphospho-sugar transferases"/>
    <property type="match status" value="1"/>
</dbReference>
<protein>
    <recommendedName>
        <fullName evidence="2">UTP--glucose-1-phosphate uridylyltransferase</fullName>
        <ecNumber evidence="2">2.7.7.9</ecNumber>
    </recommendedName>
</protein>
<evidence type="ECO:0000256" key="2">
    <source>
        <dbReference type="ARBA" id="ARBA00012415"/>
    </source>
</evidence>
<organism evidence="7 8">
    <name type="scientific">Candidatus Uhrbacteria bacterium RIFCSPLOWO2_01_FULL_55_36</name>
    <dbReference type="NCBI Taxonomy" id="1802404"/>
    <lineage>
        <taxon>Bacteria</taxon>
        <taxon>Candidatus Uhriibacteriota</taxon>
    </lineage>
</organism>
<dbReference type="CDD" id="cd02541">
    <property type="entry name" value="UGPase_prokaryotic"/>
    <property type="match status" value="1"/>
</dbReference>
<name>A0A1F7V2G1_9BACT</name>
<dbReference type="GO" id="GO:0003983">
    <property type="term" value="F:UTP:glucose-1-phosphate uridylyltransferase activity"/>
    <property type="evidence" value="ECO:0007669"/>
    <property type="project" value="UniProtKB-EC"/>
</dbReference>
<evidence type="ECO:0000256" key="1">
    <source>
        <dbReference type="ARBA" id="ARBA00006890"/>
    </source>
</evidence>